<sequence>MYYMYHGVLPSVSDSAVTVLSFVSAFSLSIPARFLLSSPVFRVESTSSTCFRTCPQPLGIPPYHNHPALRTPHSRRVALH</sequence>
<dbReference type="EMBL" id="MU275936">
    <property type="protein sequence ID" value="KAI0046017.1"/>
    <property type="molecule type" value="Genomic_DNA"/>
</dbReference>
<accession>A0ACB8RQ21</accession>
<evidence type="ECO:0000313" key="2">
    <source>
        <dbReference type="Proteomes" id="UP000814033"/>
    </source>
</evidence>
<keyword evidence="2" id="KW-1185">Reference proteome</keyword>
<evidence type="ECO:0000313" key="1">
    <source>
        <dbReference type="EMBL" id="KAI0046017.1"/>
    </source>
</evidence>
<proteinExistence type="predicted"/>
<reference evidence="1" key="2">
    <citation type="journal article" date="2022" name="New Phytol.">
        <title>Evolutionary transition to the ectomycorrhizal habit in the genomes of a hyperdiverse lineage of mushroom-forming fungi.</title>
        <authorList>
            <person name="Looney B."/>
            <person name="Miyauchi S."/>
            <person name="Morin E."/>
            <person name="Drula E."/>
            <person name="Courty P.E."/>
            <person name="Kohler A."/>
            <person name="Kuo A."/>
            <person name="LaButti K."/>
            <person name="Pangilinan J."/>
            <person name="Lipzen A."/>
            <person name="Riley R."/>
            <person name="Andreopoulos W."/>
            <person name="He G."/>
            <person name="Johnson J."/>
            <person name="Nolan M."/>
            <person name="Tritt A."/>
            <person name="Barry K.W."/>
            <person name="Grigoriev I.V."/>
            <person name="Nagy L.G."/>
            <person name="Hibbett D."/>
            <person name="Henrissat B."/>
            <person name="Matheny P.B."/>
            <person name="Labbe J."/>
            <person name="Martin F.M."/>
        </authorList>
    </citation>
    <scope>NUCLEOTIDE SEQUENCE</scope>
    <source>
        <strain evidence="1">FP105234-sp</strain>
    </source>
</reference>
<reference evidence="1" key="1">
    <citation type="submission" date="2021-02" db="EMBL/GenBank/DDBJ databases">
        <authorList>
            <consortium name="DOE Joint Genome Institute"/>
            <person name="Ahrendt S."/>
            <person name="Looney B.P."/>
            <person name="Miyauchi S."/>
            <person name="Morin E."/>
            <person name="Drula E."/>
            <person name="Courty P.E."/>
            <person name="Chicoki N."/>
            <person name="Fauchery L."/>
            <person name="Kohler A."/>
            <person name="Kuo A."/>
            <person name="Labutti K."/>
            <person name="Pangilinan J."/>
            <person name="Lipzen A."/>
            <person name="Riley R."/>
            <person name="Andreopoulos W."/>
            <person name="He G."/>
            <person name="Johnson J."/>
            <person name="Barry K.W."/>
            <person name="Grigoriev I.V."/>
            <person name="Nagy L."/>
            <person name="Hibbett D."/>
            <person name="Henrissat B."/>
            <person name="Matheny P.B."/>
            <person name="Labbe J."/>
            <person name="Martin F."/>
        </authorList>
    </citation>
    <scope>NUCLEOTIDE SEQUENCE</scope>
    <source>
        <strain evidence="1">FP105234-sp</strain>
    </source>
</reference>
<gene>
    <name evidence="1" type="ORF">FA95DRAFT_1423960</name>
</gene>
<dbReference type="Proteomes" id="UP000814033">
    <property type="component" value="Unassembled WGS sequence"/>
</dbReference>
<name>A0ACB8RQ21_9AGAM</name>
<protein>
    <submittedName>
        <fullName evidence="1">Uncharacterized protein</fullName>
    </submittedName>
</protein>
<comment type="caution">
    <text evidence="1">The sequence shown here is derived from an EMBL/GenBank/DDBJ whole genome shotgun (WGS) entry which is preliminary data.</text>
</comment>
<organism evidence="1 2">
    <name type="scientific">Auriscalpium vulgare</name>
    <dbReference type="NCBI Taxonomy" id="40419"/>
    <lineage>
        <taxon>Eukaryota</taxon>
        <taxon>Fungi</taxon>
        <taxon>Dikarya</taxon>
        <taxon>Basidiomycota</taxon>
        <taxon>Agaricomycotina</taxon>
        <taxon>Agaricomycetes</taxon>
        <taxon>Russulales</taxon>
        <taxon>Auriscalpiaceae</taxon>
        <taxon>Auriscalpium</taxon>
    </lineage>
</organism>